<comment type="caution">
    <text evidence="1">The sequence shown here is derived from an EMBL/GenBank/DDBJ whole genome shotgun (WGS) entry which is preliminary data.</text>
</comment>
<dbReference type="InterPro" id="IPR018775">
    <property type="entry name" value="RlaP"/>
</dbReference>
<gene>
    <name evidence="1" type="ORF">CA85_27790</name>
</gene>
<sequence>MIWQSSWIQFYATTRNACEGLLRHGRLGVGYALSLSFRQARCLSYVTVRRSRLCGLQSFEALETVVGLDEGEQTVEKEGIYDGLEIDLVTHDAEKFFTLMLKRNGYVLEQIFSPLVVFAGADHEELQSIAANCITKHHAHHYPGFAATQWKLFSKESPPRVKPLLYVFRVLLSTSRELFWPISRWALAEWHLLWPLERT</sequence>
<reference evidence="1 2" key="1">
    <citation type="submission" date="2019-02" db="EMBL/GenBank/DDBJ databases">
        <title>Deep-cultivation of Planctomycetes and their phenomic and genomic characterization uncovers novel biology.</title>
        <authorList>
            <person name="Wiegand S."/>
            <person name="Jogler M."/>
            <person name="Boedeker C."/>
            <person name="Pinto D."/>
            <person name="Vollmers J."/>
            <person name="Rivas-Marin E."/>
            <person name="Kohn T."/>
            <person name="Peeters S.H."/>
            <person name="Heuer A."/>
            <person name="Rast P."/>
            <person name="Oberbeckmann S."/>
            <person name="Bunk B."/>
            <person name="Jeske O."/>
            <person name="Meyerdierks A."/>
            <person name="Storesund J.E."/>
            <person name="Kallscheuer N."/>
            <person name="Luecker S."/>
            <person name="Lage O.M."/>
            <person name="Pohl T."/>
            <person name="Merkel B.J."/>
            <person name="Hornburger P."/>
            <person name="Mueller R.-W."/>
            <person name="Bruemmer F."/>
            <person name="Labrenz M."/>
            <person name="Spormann A.M."/>
            <person name="Op Den Camp H."/>
            <person name="Overmann J."/>
            <person name="Amann R."/>
            <person name="Jetten M.S.M."/>
            <person name="Mascher T."/>
            <person name="Medema M.H."/>
            <person name="Devos D.P."/>
            <person name="Kaster A.-K."/>
            <person name="Ovreas L."/>
            <person name="Rohde M."/>
            <person name="Galperin M.Y."/>
            <person name="Jogler C."/>
        </authorList>
    </citation>
    <scope>NUCLEOTIDE SEQUENCE [LARGE SCALE GENOMIC DNA]</scope>
    <source>
        <strain evidence="1 2">CA85</strain>
    </source>
</reference>
<keyword evidence="2" id="KW-1185">Reference proteome</keyword>
<organism evidence="1 2">
    <name type="scientific">Allorhodopirellula solitaria</name>
    <dbReference type="NCBI Taxonomy" id="2527987"/>
    <lineage>
        <taxon>Bacteria</taxon>
        <taxon>Pseudomonadati</taxon>
        <taxon>Planctomycetota</taxon>
        <taxon>Planctomycetia</taxon>
        <taxon>Pirellulales</taxon>
        <taxon>Pirellulaceae</taxon>
        <taxon>Allorhodopirellula</taxon>
    </lineage>
</organism>
<dbReference type="PANTHER" id="PTHR34817">
    <property type="entry name" value="NUCLEOTIDYLTRANSFERASE"/>
    <property type="match status" value="1"/>
</dbReference>
<dbReference type="AlphaFoldDB" id="A0A5C5XYY0"/>
<proteinExistence type="predicted"/>
<keyword evidence="1" id="KW-0808">Transferase</keyword>
<dbReference type="GO" id="GO:0016740">
    <property type="term" value="F:transferase activity"/>
    <property type="evidence" value="ECO:0007669"/>
    <property type="project" value="UniProtKB-KW"/>
</dbReference>
<dbReference type="Pfam" id="PF10127">
    <property type="entry name" value="RlaP"/>
    <property type="match status" value="1"/>
</dbReference>
<name>A0A5C5XYY0_9BACT</name>
<accession>A0A5C5XYY0</accession>
<protein>
    <submittedName>
        <fullName evidence="1">Putative nucleotidyltransferase</fullName>
    </submittedName>
</protein>
<evidence type="ECO:0000313" key="1">
    <source>
        <dbReference type="EMBL" id="TWT66682.1"/>
    </source>
</evidence>
<evidence type="ECO:0000313" key="2">
    <source>
        <dbReference type="Proteomes" id="UP000318053"/>
    </source>
</evidence>
<dbReference type="Proteomes" id="UP000318053">
    <property type="component" value="Unassembled WGS sequence"/>
</dbReference>
<dbReference type="PANTHER" id="PTHR34817:SF1">
    <property type="entry name" value="NUCLEOTIDYLTRANSFERASE"/>
    <property type="match status" value="1"/>
</dbReference>
<dbReference type="EMBL" id="SJPK01000005">
    <property type="protein sequence ID" value="TWT66682.1"/>
    <property type="molecule type" value="Genomic_DNA"/>
</dbReference>